<evidence type="ECO:0000313" key="2">
    <source>
        <dbReference type="EMBL" id="NHM01442.1"/>
    </source>
</evidence>
<dbReference type="EMBL" id="JAAJBT010000002">
    <property type="protein sequence ID" value="NHM01442.1"/>
    <property type="molecule type" value="Genomic_DNA"/>
</dbReference>
<dbReference type="Proteomes" id="UP000800984">
    <property type="component" value="Unassembled WGS sequence"/>
</dbReference>
<keyword evidence="1" id="KW-0732">Signal</keyword>
<evidence type="ECO:0008006" key="4">
    <source>
        <dbReference type="Google" id="ProtNLM"/>
    </source>
</evidence>
<reference evidence="2 3" key="1">
    <citation type="submission" date="2020-02" db="EMBL/GenBank/DDBJ databases">
        <authorList>
            <person name="Chen W.-M."/>
        </authorList>
    </citation>
    <scope>NUCLEOTIDE SEQUENCE [LARGE SCALE GENOMIC DNA]</scope>
    <source>
        <strain evidence="2 3">KDG-16</strain>
    </source>
</reference>
<protein>
    <recommendedName>
        <fullName evidence="4">TonB C-terminal domain-containing protein</fullName>
    </recommendedName>
</protein>
<name>A0ABX0I4D8_9FLAO</name>
<feature type="chain" id="PRO_5045657031" description="TonB C-terminal domain-containing protein" evidence="1">
    <location>
        <begin position="20"/>
        <end position="277"/>
    </location>
</feature>
<dbReference type="RefSeq" id="WP_166076497.1">
    <property type="nucleotide sequence ID" value="NZ_JAAJBT010000002.1"/>
</dbReference>
<organism evidence="2 3">
    <name type="scientific">Flavobacterium difficile</name>
    <dbReference type="NCBI Taxonomy" id="2709659"/>
    <lineage>
        <taxon>Bacteria</taxon>
        <taxon>Pseudomonadati</taxon>
        <taxon>Bacteroidota</taxon>
        <taxon>Flavobacteriia</taxon>
        <taxon>Flavobacteriales</taxon>
        <taxon>Flavobacteriaceae</taxon>
        <taxon>Flavobacterium</taxon>
    </lineage>
</organism>
<gene>
    <name evidence="2" type="ORF">G4D72_04870</name>
</gene>
<accession>A0ABX0I4D8</accession>
<evidence type="ECO:0000313" key="3">
    <source>
        <dbReference type="Proteomes" id="UP000800984"/>
    </source>
</evidence>
<keyword evidence="3" id="KW-1185">Reference proteome</keyword>
<feature type="signal peptide" evidence="1">
    <location>
        <begin position="1"/>
        <end position="19"/>
    </location>
</feature>
<proteinExistence type="predicted"/>
<evidence type="ECO:0000256" key="1">
    <source>
        <dbReference type="SAM" id="SignalP"/>
    </source>
</evidence>
<comment type="caution">
    <text evidence="2">The sequence shown here is derived from an EMBL/GenBank/DDBJ whole genome shotgun (WGS) entry which is preliminary data.</text>
</comment>
<sequence>MRVKIFKLFLFLFSFSVWSQKNDSLVDLIKNEDLKIDFQEYLKEEQKVLMFFQTKANPNKDGSIEITNEENSAYYDQAVSEYKAFEKAKRLIYRNYYDKIYQEDKVHIYKRFNFVNKKINEFYISRFKLLKTNISNALKPEKADVLPVDICQRLTESKELLQPTHDTCKKLGLSITDETTCFANYLRNNVAQHIQKYIGESDESANISTAIQFVIDNEGNLVFDKFTRSCGILEYDLMVYRGFKSFAASTVFCPAKYNDKNVAIYYNLPVRMVFGGY</sequence>